<protein>
    <submittedName>
        <fullName evidence="3">Tyrosine-type recombinase/integrase</fullName>
    </submittedName>
</protein>
<evidence type="ECO:0000256" key="1">
    <source>
        <dbReference type="ARBA" id="ARBA00023172"/>
    </source>
</evidence>
<gene>
    <name evidence="3" type="ORF">KV112_04680</name>
</gene>
<sequence length="62" mass="6739">MRPHSFRHTWATALTEASGIPALTAKAGGWTSAKTVEETYLHLAASEIVSESLQRVWSRNGA</sequence>
<dbReference type="Gene3D" id="1.10.443.10">
    <property type="entry name" value="Intergrase catalytic core"/>
    <property type="match status" value="1"/>
</dbReference>
<evidence type="ECO:0000313" key="3">
    <source>
        <dbReference type="EMBL" id="MEB3049043.1"/>
    </source>
</evidence>
<dbReference type="Pfam" id="PF00589">
    <property type="entry name" value="Phage_integrase"/>
    <property type="match status" value="1"/>
</dbReference>
<dbReference type="Proteomes" id="UP001299046">
    <property type="component" value="Unassembled WGS sequence"/>
</dbReference>
<evidence type="ECO:0000259" key="2">
    <source>
        <dbReference type="Pfam" id="PF00589"/>
    </source>
</evidence>
<organism evidence="3 4">
    <name type="scientific">[Mycobacterium] zoologicum</name>
    <dbReference type="NCBI Taxonomy" id="2872311"/>
    <lineage>
        <taxon>Bacteria</taxon>
        <taxon>Bacillati</taxon>
        <taxon>Actinomycetota</taxon>
        <taxon>Actinomycetes</taxon>
        <taxon>Mycobacteriales</taxon>
        <taxon>Mycobacteriaceae</taxon>
        <taxon>Mycolicibacter</taxon>
    </lineage>
</organism>
<dbReference type="SUPFAM" id="SSF56349">
    <property type="entry name" value="DNA breaking-rejoining enzymes"/>
    <property type="match status" value="1"/>
</dbReference>
<accession>A0ABU5YJV5</accession>
<dbReference type="InterPro" id="IPR013762">
    <property type="entry name" value="Integrase-like_cat_sf"/>
</dbReference>
<feature type="domain" description="Tyr recombinase" evidence="2">
    <location>
        <begin position="1"/>
        <end position="45"/>
    </location>
</feature>
<dbReference type="RefSeq" id="WP_255612440.1">
    <property type="nucleotide sequence ID" value="NZ_JAYJJT010000004.1"/>
</dbReference>
<proteinExistence type="predicted"/>
<evidence type="ECO:0000313" key="4">
    <source>
        <dbReference type="Proteomes" id="UP001299046"/>
    </source>
</evidence>
<name>A0ABU5YJV5_9MYCO</name>
<keyword evidence="4" id="KW-1185">Reference proteome</keyword>
<reference evidence="3 4" key="1">
    <citation type="submission" date="2023-12" db="EMBL/GenBank/DDBJ databases">
        <title>Description of new species of Mycobacterium terrae complex isolated from sewage at the Sao Paulo Zoological Park Foundation in Brazil.</title>
        <authorList>
            <person name="Romagnoli C.L."/>
            <person name="Conceicao E.C."/>
            <person name="Machado E."/>
            <person name="Barreto L.B.P.F."/>
            <person name="Sharma A."/>
            <person name="Silva N.M."/>
            <person name="Marques L.E."/>
            <person name="Juliana M.A."/>
            <person name="Lourenco M.C.S."/>
            <person name="Digiampietri L.A."/>
            <person name="Suffys P.N."/>
            <person name="Viana-Niero C."/>
        </authorList>
    </citation>
    <scope>NUCLEOTIDE SEQUENCE [LARGE SCALE GENOMIC DNA]</scope>
    <source>
        <strain evidence="3 4">MYC123</strain>
    </source>
</reference>
<dbReference type="InterPro" id="IPR011010">
    <property type="entry name" value="DNA_brk_join_enz"/>
</dbReference>
<dbReference type="EMBL" id="JAYJJT010000004">
    <property type="protein sequence ID" value="MEB3049043.1"/>
    <property type="molecule type" value="Genomic_DNA"/>
</dbReference>
<keyword evidence="1" id="KW-0233">DNA recombination</keyword>
<comment type="caution">
    <text evidence="3">The sequence shown here is derived from an EMBL/GenBank/DDBJ whole genome shotgun (WGS) entry which is preliminary data.</text>
</comment>
<dbReference type="InterPro" id="IPR002104">
    <property type="entry name" value="Integrase_catalytic"/>
</dbReference>